<feature type="non-terminal residue" evidence="2">
    <location>
        <position position="1"/>
    </location>
</feature>
<accession>A0A397HBU4</accession>
<evidence type="ECO:0000256" key="1">
    <source>
        <dbReference type="SAM" id="MobiDB-lite"/>
    </source>
</evidence>
<feature type="region of interest" description="Disordered" evidence="1">
    <location>
        <begin position="101"/>
        <end position="140"/>
    </location>
</feature>
<dbReference type="RefSeq" id="XP_026616102.1">
    <property type="nucleotide sequence ID" value="XM_026753643.1"/>
</dbReference>
<dbReference type="AlphaFoldDB" id="A0A397HBU4"/>
<evidence type="ECO:0000313" key="2">
    <source>
        <dbReference type="EMBL" id="RHZ60561.1"/>
    </source>
</evidence>
<organism evidence="2 3">
    <name type="scientific">Aspergillus thermomutatus</name>
    <name type="common">Neosartorya pseudofischeri</name>
    <dbReference type="NCBI Taxonomy" id="41047"/>
    <lineage>
        <taxon>Eukaryota</taxon>
        <taxon>Fungi</taxon>
        <taxon>Dikarya</taxon>
        <taxon>Ascomycota</taxon>
        <taxon>Pezizomycotina</taxon>
        <taxon>Eurotiomycetes</taxon>
        <taxon>Eurotiomycetidae</taxon>
        <taxon>Eurotiales</taxon>
        <taxon>Aspergillaceae</taxon>
        <taxon>Aspergillus</taxon>
        <taxon>Aspergillus subgen. Fumigati</taxon>
    </lineage>
</organism>
<comment type="caution">
    <text evidence="2">The sequence shown here is derived from an EMBL/GenBank/DDBJ whole genome shotgun (WGS) entry which is preliminary data.</text>
</comment>
<gene>
    <name evidence="2" type="ORF">CDV56_100024</name>
</gene>
<protein>
    <recommendedName>
        <fullName evidence="4">Mitochondrial fission process protein 1</fullName>
    </recommendedName>
</protein>
<name>A0A397HBU4_ASPTH</name>
<evidence type="ECO:0008006" key="4">
    <source>
        <dbReference type="Google" id="ProtNLM"/>
    </source>
</evidence>
<feature type="compositionally biased region" description="Basic and acidic residues" evidence="1">
    <location>
        <begin position="101"/>
        <end position="118"/>
    </location>
</feature>
<dbReference type="OrthoDB" id="424969at2759"/>
<dbReference type="Proteomes" id="UP000215305">
    <property type="component" value="Unassembled WGS sequence"/>
</dbReference>
<feature type="region of interest" description="Disordered" evidence="1">
    <location>
        <begin position="45"/>
        <end position="85"/>
    </location>
</feature>
<dbReference type="EMBL" id="NKHU02000051">
    <property type="protein sequence ID" value="RHZ60561.1"/>
    <property type="molecule type" value="Genomic_DNA"/>
</dbReference>
<reference evidence="2" key="1">
    <citation type="submission" date="2018-08" db="EMBL/GenBank/DDBJ databases">
        <title>Draft genome sequence of azole-resistant Aspergillus thermomutatus (Neosartorya pseudofischeri) strain HMR AF 39, isolated from a human nasal aspirate.</title>
        <authorList>
            <person name="Parent-Michaud M."/>
            <person name="Dufresne P.J."/>
            <person name="Fournier E."/>
            <person name="Martineau C."/>
            <person name="Moreira S."/>
            <person name="Perkins V."/>
            <person name="De Repentigny L."/>
            <person name="Dufresne S.F."/>
        </authorList>
    </citation>
    <scope>NUCLEOTIDE SEQUENCE [LARGE SCALE GENOMIC DNA]</scope>
    <source>
        <strain evidence="2">HMR AF 39</strain>
    </source>
</reference>
<proteinExistence type="predicted"/>
<dbReference type="STRING" id="41047.A0A397HBU4"/>
<dbReference type="VEuPathDB" id="FungiDB:CDV56_100024"/>
<evidence type="ECO:0000313" key="3">
    <source>
        <dbReference type="Proteomes" id="UP000215305"/>
    </source>
</evidence>
<keyword evidence="3" id="KW-1185">Reference proteome</keyword>
<dbReference type="GeneID" id="38121998"/>
<sequence length="140" mass="15169">LGLAVVPFLPYIFDEPVGEAVEWSFRTALRAYAGEDAVRHLPVPTSLAHPTTTEHKDADADADAPSLSHYLKTQAEKNSSTTLGADASVAASASLSWEEYKAERQKAKEERRREREAKGQIGPLAWLGFGPGSSSKSKTE</sequence>